<feature type="transmembrane region" description="Helical" evidence="1">
    <location>
        <begin position="12"/>
        <end position="34"/>
    </location>
</feature>
<gene>
    <name evidence="2" type="ORF">GTP55_05150</name>
</gene>
<organism evidence="2 3">
    <name type="scientific">Duganella margarita</name>
    <dbReference type="NCBI Taxonomy" id="2692170"/>
    <lineage>
        <taxon>Bacteria</taxon>
        <taxon>Pseudomonadati</taxon>
        <taxon>Pseudomonadota</taxon>
        <taxon>Betaproteobacteria</taxon>
        <taxon>Burkholderiales</taxon>
        <taxon>Oxalobacteraceae</taxon>
        <taxon>Telluria group</taxon>
        <taxon>Duganella</taxon>
    </lineage>
</organism>
<protein>
    <recommendedName>
        <fullName evidence="4">DUF2244 domain-containing protein</fullName>
    </recommendedName>
</protein>
<dbReference type="EMBL" id="WWCS01000003">
    <property type="protein sequence ID" value="MYN38756.1"/>
    <property type="molecule type" value="Genomic_DNA"/>
</dbReference>
<comment type="caution">
    <text evidence="2">The sequence shown here is derived from an EMBL/GenBank/DDBJ whole genome shotgun (WGS) entry which is preliminary data.</text>
</comment>
<evidence type="ECO:0000313" key="3">
    <source>
        <dbReference type="Proteomes" id="UP000466332"/>
    </source>
</evidence>
<dbReference type="RefSeq" id="WP_161043902.1">
    <property type="nucleotide sequence ID" value="NZ_WWCS01000003.1"/>
</dbReference>
<evidence type="ECO:0008006" key="4">
    <source>
        <dbReference type="Google" id="ProtNLM"/>
    </source>
</evidence>
<accession>A0ABW9WCP3</accession>
<dbReference type="Proteomes" id="UP000466332">
    <property type="component" value="Unassembled WGS sequence"/>
</dbReference>
<name>A0ABW9WCP3_9BURK</name>
<keyword evidence="1" id="KW-1133">Transmembrane helix</keyword>
<keyword evidence="1" id="KW-0472">Membrane</keyword>
<sequence>MERLSLTTPNTAAATCPSWAPAASALVAIGGAVLALGLTAIWPLAISLAGALACGWLMHTQPLEREVEYFSADEDGLRYVQVPGQDGQDSQVTRYKWTEILEVRAIEGGLSVQTGRGTLKGAAVFLPMHSAADSQAACAAASQWLTAYRL</sequence>
<reference evidence="2 3" key="1">
    <citation type="submission" date="2019-12" db="EMBL/GenBank/DDBJ databases">
        <title>Novel species isolated from a subtropical stream in China.</title>
        <authorList>
            <person name="Lu H."/>
        </authorList>
    </citation>
    <scope>NUCLEOTIDE SEQUENCE [LARGE SCALE GENOMIC DNA]</scope>
    <source>
        <strain evidence="2 3">FT109W</strain>
    </source>
</reference>
<evidence type="ECO:0000256" key="1">
    <source>
        <dbReference type="SAM" id="Phobius"/>
    </source>
</evidence>
<evidence type="ECO:0000313" key="2">
    <source>
        <dbReference type="EMBL" id="MYN38756.1"/>
    </source>
</evidence>
<keyword evidence="1" id="KW-0812">Transmembrane</keyword>
<keyword evidence="3" id="KW-1185">Reference proteome</keyword>
<proteinExistence type="predicted"/>